<dbReference type="InterPro" id="IPR033453">
    <property type="entry name" value="Glyco_hydro_30_TIM-barrel"/>
</dbReference>
<evidence type="ECO:0000256" key="1">
    <source>
        <dbReference type="ARBA" id="ARBA00005382"/>
    </source>
</evidence>
<proteinExistence type="inferred from homology"/>
<keyword evidence="3 4" id="KW-0378">Hydrolase</keyword>
<dbReference type="SUPFAM" id="SSF51445">
    <property type="entry name" value="(Trans)glycosidases"/>
    <property type="match status" value="1"/>
</dbReference>
<dbReference type="InterPro" id="IPR013780">
    <property type="entry name" value="Glyco_hydro_b"/>
</dbReference>
<organism evidence="6 7">
    <name type="scientific">Lacibacter sediminis</name>
    <dbReference type="NCBI Taxonomy" id="2760713"/>
    <lineage>
        <taxon>Bacteria</taxon>
        <taxon>Pseudomonadati</taxon>
        <taxon>Bacteroidota</taxon>
        <taxon>Chitinophagia</taxon>
        <taxon>Chitinophagales</taxon>
        <taxon>Chitinophagaceae</taxon>
        <taxon>Lacibacter</taxon>
    </lineage>
</organism>
<dbReference type="Gene3D" id="3.20.20.80">
    <property type="entry name" value="Glycosidases"/>
    <property type="match status" value="1"/>
</dbReference>
<name>A0A7G5XFF4_9BACT</name>
<keyword evidence="7" id="KW-1185">Reference proteome</keyword>
<evidence type="ECO:0000256" key="3">
    <source>
        <dbReference type="ARBA" id="ARBA00022801"/>
    </source>
</evidence>
<dbReference type="SUPFAM" id="SSF51011">
    <property type="entry name" value="Glycosyl hydrolase domain"/>
    <property type="match status" value="1"/>
</dbReference>
<dbReference type="AlphaFoldDB" id="A0A7G5XFF4"/>
<dbReference type="PANTHER" id="PTHR11069">
    <property type="entry name" value="GLUCOSYLCERAMIDASE"/>
    <property type="match status" value="1"/>
</dbReference>
<evidence type="ECO:0000256" key="2">
    <source>
        <dbReference type="ARBA" id="ARBA00022729"/>
    </source>
</evidence>
<dbReference type="InterPro" id="IPR001139">
    <property type="entry name" value="Glyco_hydro_30"/>
</dbReference>
<dbReference type="KEGG" id="lacs:H4075_19390"/>
<evidence type="ECO:0000256" key="4">
    <source>
        <dbReference type="RuleBase" id="RU361188"/>
    </source>
</evidence>
<keyword evidence="4" id="KW-0326">Glycosidase</keyword>
<reference evidence="7" key="1">
    <citation type="submission" date="2020-08" db="EMBL/GenBank/DDBJ databases">
        <title>Lacibacter sp. S13-6-6 genome sequencing.</title>
        <authorList>
            <person name="Jin L."/>
        </authorList>
    </citation>
    <scope>NUCLEOTIDE SEQUENCE [LARGE SCALE GENOMIC DNA]</scope>
    <source>
        <strain evidence="7">S13-6-6</strain>
    </source>
</reference>
<dbReference type="GO" id="GO:0006665">
    <property type="term" value="P:sphingolipid metabolic process"/>
    <property type="evidence" value="ECO:0007669"/>
    <property type="project" value="InterPro"/>
</dbReference>
<dbReference type="InterPro" id="IPR017853">
    <property type="entry name" value="GH"/>
</dbReference>
<protein>
    <submittedName>
        <fullName evidence="6">Glucuronoxylanase XynC</fullName>
    </submittedName>
</protein>
<dbReference type="Proteomes" id="UP000515344">
    <property type="component" value="Chromosome"/>
</dbReference>
<gene>
    <name evidence="6" type="ORF">H4075_19390</name>
</gene>
<evidence type="ECO:0000313" key="6">
    <source>
        <dbReference type="EMBL" id="QNA44207.1"/>
    </source>
</evidence>
<dbReference type="Pfam" id="PF02055">
    <property type="entry name" value="Glyco_hydro_30"/>
    <property type="match status" value="1"/>
</dbReference>
<keyword evidence="2" id="KW-0732">Signal</keyword>
<evidence type="ECO:0000259" key="5">
    <source>
        <dbReference type="Pfam" id="PF02055"/>
    </source>
</evidence>
<evidence type="ECO:0000313" key="7">
    <source>
        <dbReference type="Proteomes" id="UP000515344"/>
    </source>
</evidence>
<dbReference type="GO" id="GO:0016020">
    <property type="term" value="C:membrane"/>
    <property type="evidence" value="ECO:0007669"/>
    <property type="project" value="GOC"/>
</dbReference>
<sequence length="399" mass="43627">MFSCKKEKNKNNANNAATVEASINISGNDNKQVIQGFGCATVFAPPNTSALTSEEFDRLFGSANGQVGLNTLRIRIATDDAWRAIELNYAKMAIQRGAKVFASPWSPPANMKTNNSLIKGKLLPDSAAAYAKYLNDFAVYMANNGAPLYGVSVQNEPDWEPSYEGCVWTAIEMRDFLKNHGAAITATRLIAPELVNNNQTYVNTILSDDAAAANLDILGTHLYGGGIIENALATAKGKEVWMTEHLDTLTTYTANLNTAIEIHDCFTKANFNAYIWWYGKRFYGLIGQDGIVTKRGYIVSHFARFIKQGAIRLGTSANTRNDVLISAYRNGTKKVIVAINWGVYNVKQKINFQSAAVTSVIPYVTTSSKNVEQGAALTLENNVLEYTLPAGSIVTFVEQ</sequence>
<feature type="domain" description="Glycosyl hydrolase family 30 TIM-barrel" evidence="5">
    <location>
        <begin position="82"/>
        <end position="233"/>
    </location>
</feature>
<comment type="similarity">
    <text evidence="1 4">Belongs to the glycosyl hydrolase 30 family.</text>
</comment>
<dbReference type="RefSeq" id="WP_182802469.1">
    <property type="nucleotide sequence ID" value="NZ_CP060007.1"/>
</dbReference>
<dbReference type="EMBL" id="CP060007">
    <property type="protein sequence ID" value="QNA44207.1"/>
    <property type="molecule type" value="Genomic_DNA"/>
</dbReference>
<dbReference type="Gene3D" id="2.60.40.1180">
    <property type="entry name" value="Golgi alpha-mannosidase II"/>
    <property type="match status" value="1"/>
</dbReference>
<dbReference type="PANTHER" id="PTHR11069:SF38">
    <property type="entry name" value="GLUCURONOXYLANASE XYNC"/>
    <property type="match status" value="1"/>
</dbReference>
<dbReference type="GO" id="GO:0004348">
    <property type="term" value="F:glucosylceramidase activity"/>
    <property type="evidence" value="ECO:0007669"/>
    <property type="project" value="InterPro"/>
</dbReference>
<accession>A0A7G5XFF4</accession>